<feature type="region of interest" description="Disordered" evidence="7">
    <location>
        <begin position="158"/>
        <end position="200"/>
    </location>
</feature>
<evidence type="ECO:0000259" key="8">
    <source>
        <dbReference type="PROSITE" id="PS50090"/>
    </source>
</evidence>
<evidence type="ECO:0000256" key="6">
    <source>
        <dbReference type="ARBA" id="ARBA00023242"/>
    </source>
</evidence>
<evidence type="ECO:0000256" key="7">
    <source>
        <dbReference type="SAM" id="MobiDB-lite"/>
    </source>
</evidence>
<sequence>MVRPPCCDKEGVKKGPWTPEEDLVLVSYIQEHGPGNWRAVPARTGLMRCSKSCRLRWTNYLRPGIKRGNFTEQEEKLIVHLQALLGNRWAAIASYLPERTDNDIKNYWNTHLKRKLQSGGDGAAKPPAHRPPSSSKGQWERRLQTDINLARRALREALTPLDDLKPQLQRDAAADAPAAGAGTGGGDSPASSSSGASQSSPLAPAAFAAAAAGPYVLTAENISRMLDGWAGRKVRGGGTPGTPGGAESASTGSSDASEVSYGGAAVASAAPAPACGGPVFEYEAKPGVPTSHQQMPLSAIESWLFDDDSHFHHAVQSASLLDAAPMDYPF</sequence>
<feature type="domain" description="Myb-like" evidence="8">
    <location>
        <begin position="62"/>
        <end position="112"/>
    </location>
</feature>
<dbReference type="GO" id="GO:1901141">
    <property type="term" value="P:regulation of lignin biosynthetic process"/>
    <property type="evidence" value="ECO:0007669"/>
    <property type="project" value="UniProtKB-ARBA"/>
</dbReference>
<dbReference type="GO" id="GO:0005634">
    <property type="term" value="C:nucleus"/>
    <property type="evidence" value="ECO:0007669"/>
    <property type="project" value="UniProtKB-SubCell"/>
</dbReference>
<dbReference type="Gene3D" id="1.10.10.60">
    <property type="entry name" value="Homeodomain-like"/>
    <property type="match status" value="2"/>
</dbReference>
<dbReference type="Proteomes" id="UP000251960">
    <property type="component" value="Chromosome 7"/>
</dbReference>
<dbReference type="InterPro" id="IPR017930">
    <property type="entry name" value="Myb_dom"/>
</dbReference>
<dbReference type="InterPro" id="IPR009057">
    <property type="entry name" value="Homeodomain-like_sf"/>
</dbReference>
<evidence type="ECO:0000256" key="5">
    <source>
        <dbReference type="ARBA" id="ARBA00023163"/>
    </source>
</evidence>
<evidence type="ECO:0000259" key="9">
    <source>
        <dbReference type="PROSITE" id="PS51294"/>
    </source>
</evidence>
<gene>
    <name evidence="10" type="primary">MYB30_0</name>
    <name evidence="10" type="ORF">Zm00014a_018165</name>
</gene>
<evidence type="ECO:0000256" key="3">
    <source>
        <dbReference type="ARBA" id="ARBA00023015"/>
    </source>
</evidence>
<dbReference type="PROSITE" id="PS50090">
    <property type="entry name" value="MYB_LIKE"/>
    <property type="match status" value="2"/>
</dbReference>
<dbReference type="PANTHER" id="PTHR10641">
    <property type="entry name" value="MYB FAMILY TRANSCRIPTION FACTOR"/>
    <property type="match status" value="1"/>
</dbReference>
<dbReference type="CDD" id="cd00167">
    <property type="entry name" value="SANT"/>
    <property type="match status" value="2"/>
</dbReference>
<feature type="domain" description="HTH myb-type" evidence="9">
    <location>
        <begin position="62"/>
        <end position="116"/>
    </location>
</feature>
<dbReference type="EMBL" id="NCVQ01000008">
    <property type="protein sequence ID" value="PWZ15493.1"/>
    <property type="molecule type" value="Genomic_DNA"/>
</dbReference>
<feature type="domain" description="HTH myb-type" evidence="9">
    <location>
        <begin position="9"/>
        <end position="61"/>
    </location>
</feature>
<evidence type="ECO:0000256" key="1">
    <source>
        <dbReference type="ARBA" id="ARBA00004123"/>
    </source>
</evidence>
<protein>
    <submittedName>
        <fullName evidence="10">Transcription factor MYB30</fullName>
    </submittedName>
</protein>
<dbReference type="AlphaFoldDB" id="A0A3L6E528"/>
<dbReference type="InterPro" id="IPR001005">
    <property type="entry name" value="SANT/Myb"/>
</dbReference>
<keyword evidence="5" id="KW-0804">Transcription</keyword>
<feature type="region of interest" description="Disordered" evidence="7">
    <location>
        <begin position="233"/>
        <end position="258"/>
    </location>
</feature>
<keyword evidence="6" id="KW-0539">Nucleus</keyword>
<comment type="caution">
    <text evidence="10">The sequence shown here is derived from an EMBL/GenBank/DDBJ whole genome shotgun (WGS) entry which is preliminary data.</text>
</comment>
<evidence type="ECO:0000256" key="2">
    <source>
        <dbReference type="ARBA" id="ARBA00022737"/>
    </source>
</evidence>
<reference evidence="10 11" key="1">
    <citation type="journal article" date="2018" name="Nat. Genet.">
        <title>Extensive intraspecific gene order and gene structural variations between Mo17 and other maize genomes.</title>
        <authorList>
            <person name="Sun S."/>
            <person name="Zhou Y."/>
            <person name="Chen J."/>
            <person name="Shi J."/>
            <person name="Zhao H."/>
            <person name="Zhao H."/>
            <person name="Song W."/>
            <person name="Zhang M."/>
            <person name="Cui Y."/>
            <person name="Dong X."/>
            <person name="Liu H."/>
            <person name="Ma X."/>
            <person name="Jiao Y."/>
            <person name="Wang B."/>
            <person name="Wei X."/>
            <person name="Stein J.C."/>
            <person name="Glaubitz J.C."/>
            <person name="Lu F."/>
            <person name="Yu G."/>
            <person name="Liang C."/>
            <person name="Fengler K."/>
            <person name="Li B."/>
            <person name="Rafalski A."/>
            <person name="Schnable P.S."/>
            <person name="Ware D.H."/>
            <person name="Buckler E.S."/>
            <person name="Lai J."/>
        </authorList>
    </citation>
    <scope>NUCLEOTIDE SEQUENCE [LARGE SCALE GENOMIC DNA]</scope>
    <source>
        <strain evidence="11">cv. Missouri 17</strain>
        <tissue evidence="10">Seedling</tissue>
    </source>
</reference>
<dbReference type="PROSITE" id="PS51294">
    <property type="entry name" value="HTH_MYB"/>
    <property type="match status" value="2"/>
</dbReference>
<keyword evidence="3" id="KW-0805">Transcription regulation</keyword>
<dbReference type="GO" id="GO:0003700">
    <property type="term" value="F:DNA-binding transcription factor activity"/>
    <property type="evidence" value="ECO:0007669"/>
    <property type="project" value="UniProtKB-ARBA"/>
</dbReference>
<dbReference type="SMART" id="SM00717">
    <property type="entry name" value="SANT"/>
    <property type="match status" value="2"/>
</dbReference>
<keyword evidence="2" id="KW-0677">Repeat</keyword>
<dbReference type="InterPro" id="IPR015495">
    <property type="entry name" value="Myb_TF_plants"/>
</dbReference>
<dbReference type="FunFam" id="1.10.10.60:FF:000001">
    <property type="entry name" value="MYB-related transcription factor"/>
    <property type="match status" value="1"/>
</dbReference>
<name>A0A3L6E528_MAIZE</name>
<dbReference type="ExpressionAtlas" id="A0A3L6E528">
    <property type="expression patterns" value="baseline and differential"/>
</dbReference>
<organism evidence="10 11">
    <name type="scientific">Zea mays</name>
    <name type="common">Maize</name>
    <dbReference type="NCBI Taxonomy" id="4577"/>
    <lineage>
        <taxon>Eukaryota</taxon>
        <taxon>Viridiplantae</taxon>
        <taxon>Streptophyta</taxon>
        <taxon>Embryophyta</taxon>
        <taxon>Tracheophyta</taxon>
        <taxon>Spermatophyta</taxon>
        <taxon>Magnoliopsida</taxon>
        <taxon>Liliopsida</taxon>
        <taxon>Poales</taxon>
        <taxon>Poaceae</taxon>
        <taxon>PACMAD clade</taxon>
        <taxon>Panicoideae</taxon>
        <taxon>Andropogonodae</taxon>
        <taxon>Andropogoneae</taxon>
        <taxon>Tripsacinae</taxon>
        <taxon>Zea</taxon>
    </lineage>
</organism>
<accession>A0A3L6E528</accession>
<feature type="compositionally biased region" description="Low complexity" evidence="7">
    <location>
        <begin position="188"/>
        <end position="200"/>
    </location>
</feature>
<feature type="domain" description="Myb-like" evidence="8">
    <location>
        <begin position="9"/>
        <end position="61"/>
    </location>
</feature>
<dbReference type="Pfam" id="PF00249">
    <property type="entry name" value="Myb_DNA-binding"/>
    <property type="match status" value="2"/>
</dbReference>
<evidence type="ECO:0000313" key="10">
    <source>
        <dbReference type="EMBL" id="PWZ15493.1"/>
    </source>
</evidence>
<evidence type="ECO:0000256" key="4">
    <source>
        <dbReference type="ARBA" id="ARBA00023125"/>
    </source>
</evidence>
<dbReference type="SUPFAM" id="SSF46689">
    <property type="entry name" value="Homeodomain-like"/>
    <property type="match status" value="1"/>
</dbReference>
<keyword evidence="4" id="KW-0238">DNA-binding</keyword>
<comment type="subcellular location">
    <subcellularLocation>
        <location evidence="1">Nucleus</location>
    </subcellularLocation>
</comment>
<evidence type="ECO:0000313" key="11">
    <source>
        <dbReference type="Proteomes" id="UP000251960"/>
    </source>
</evidence>
<dbReference type="FunFam" id="1.10.10.60:FF:000575">
    <property type="entry name" value="Transcription factor MYB30"/>
    <property type="match status" value="1"/>
</dbReference>
<dbReference type="GO" id="GO:0000976">
    <property type="term" value="F:transcription cis-regulatory region binding"/>
    <property type="evidence" value="ECO:0007669"/>
    <property type="project" value="UniProtKB-ARBA"/>
</dbReference>
<feature type="region of interest" description="Disordered" evidence="7">
    <location>
        <begin position="116"/>
        <end position="140"/>
    </location>
</feature>
<proteinExistence type="predicted"/>
<dbReference type="PANTHER" id="PTHR10641:SF1121">
    <property type="entry name" value="OS07G0629000 PROTEIN"/>
    <property type="match status" value="1"/>
</dbReference>